<reference evidence="2 3" key="1">
    <citation type="submission" date="2019-08" db="EMBL/GenBank/DDBJ databases">
        <title>In-depth cultivation of the pig gut microbiome towards novel bacterial diversity and tailored functional studies.</title>
        <authorList>
            <person name="Wylensek D."/>
            <person name="Hitch T.C.A."/>
            <person name="Clavel T."/>
        </authorList>
    </citation>
    <scope>NUCLEOTIDE SEQUENCE [LARGE SCALE GENOMIC DNA]</scope>
    <source>
        <strain evidence="2 3">WCA-389-WT-23B</strain>
    </source>
</reference>
<evidence type="ECO:0000313" key="2">
    <source>
        <dbReference type="EMBL" id="MSS91906.1"/>
    </source>
</evidence>
<protein>
    <submittedName>
        <fullName evidence="2">DUF4318 domain-containing protein</fullName>
    </submittedName>
</protein>
<keyword evidence="3" id="KW-1185">Reference proteome</keyword>
<organism evidence="2 3">
    <name type="scientific">Eisenbergiella porci</name>
    <dbReference type="NCBI Taxonomy" id="2652274"/>
    <lineage>
        <taxon>Bacteria</taxon>
        <taxon>Bacillati</taxon>
        <taxon>Bacillota</taxon>
        <taxon>Clostridia</taxon>
        <taxon>Lachnospirales</taxon>
        <taxon>Lachnospiraceae</taxon>
        <taxon>Eisenbergiella</taxon>
    </lineage>
</organism>
<dbReference type="Proteomes" id="UP000436047">
    <property type="component" value="Unassembled WGS sequence"/>
</dbReference>
<dbReference type="AlphaFoldDB" id="A0A6N7W9G2"/>
<feature type="transmembrane region" description="Helical" evidence="1">
    <location>
        <begin position="85"/>
        <end position="104"/>
    </location>
</feature>
<proteinExistence type="predicted"/>
<dbReference type="EMBL" id="VUMI01000088">
    <property type="protein sequence ID" value="MSS91906.1"/>
    <property type="molecule type" value="Genomic_DNA"/>
</dbReference>
<keyword evidence="1" id="KW-1133">Transmembrane helix</keyword>
<gene>
    <name evidence="2" type="ORF">FYJ45_27960</name>
</gene>
<keyword evidence="1" id="KW-0812">Transmembrane</keyword>
<feature type="transmembrane region" description="Helical" evidence="1">
    <location>
        <begin position="110"/>
        <end position="130"/>
    </location>
</feature>
<comment type="caution">
    <text evidence="2">The sequence shown here is derived from an EMBL/GenBank/DDBJ whole genome shotgun (WGS) entry which is preliminary data.</text>
</comment>
<accession>A0A6N7W9G2</accession>
<feature type="transmembrane region" description="Helical" evidence="1">
    <location>
        <begin position="56"/>
        <end position="73"/>
    </location>
</feature>
<keyword evidence="1" id="KW-0472">Membrane</keyword>
<sequence>MKRNEVCEMTKNEKINEEVRIEILKRGGFVGLILWAGAVLYVSLRYRTLGAAVLPWMLPMLAVDVLAGVFLLWMGLRKQVIGGMAALWTAFIALFLMVIAGHLLPEWVRQIIGLDFGILLVLFGGNYYYLSKLAKKMNQGRNGYTLRIDLKEKPSSKEDFLKQFEAYCAKENIDLVYEVKDVPAVVLMNGVRCEVSLDGTPGFGGADYVMKVTER</sequence>
<feature type="transmembrane region" description="Helical" evidence="1">
    <location>
        <begin position="23"/>
        <end position="44"/>
    </location>
</feature>
<evidence type="ECO:0000256" key="1">
    <source>
        <dbReference type="SAM" id="Phobius"/>
    </source>
</evidence>
<name>A0A6N7W9G2_9FIRM</name>
<evidence type="ECO:0000313" key="3">
    <source>
        <dbReference type="Proteomes" id="UP000436047"/>
    </source>
</evidence>